<evidence type="ECO:0000313" key="1">
    <source>
        <dbReference type="EMBL" id="MDR7088136.1"/>
    </source>
</evidence>
<reference evidence="1 2" key="1">
    <citation type="submission" date="2023-07" db="EMBL/GenBank/DDBJ databases">
        <title>Sorghum-associated microbial communities from plants grown in Nebraska, USA.</title>
        <authorList>
            <person name="Schachtman D."/>
        </authorList>
    </citation>
    <scope>NUCLEOTIDE SEQUENCE [LARGE SCALE GENOMIC DNA]</scope>
    <source>
        <strain evidence="1 2">BE190</strain>
    </source>
</reference>
<gene>
    <name evidence="1" type="ORF">J2X05_000139</name>
</gene>
<evidence type="ECO:0000313" key="2">
    <source>
        <dbReference type="Proteomes" id="UP001253595"/>
    </source>
</evidence>
<dbReference type="Proteomes" id="UP001253595">
    <property type="component" value="Unassembled WGS sequence"/>
</dbReference>
<proteinExistence type="predicted"/>
<comment type="caution">
    <text evidence="1">The sequence shown here is derived from an EMBL/GenBank/DDBJ whole genome shotgun (WGS) entry which is preliminary data.</text>
</comment>
<name>A0ABU1USH7_9GAMM</name>
<sequence>MGAGYYPLGGVLARQLRERRVWDYEAGQRKKQPASAIILRWLMTLALGRFTPALWRQGLL</sequence>
<dbReference type="EMBL" id="JAVDVX010000001">
    <property type="protein sequence ID" value="MDR7088136.1"/>
    <property type="molecule type" value="Genomic_DNA"/>
</dbReference>
<accession>A0ABU1USH7</accession>
<organism evidence="1 2">
    <name type="scientific">Cellvibrio fibrivorans</name>
    <dbReference type="NCBI Taxonomy" id="126350"/>
    <lineage>
        <taxon>Bacteria</taxon>
        <taxon>Pseudomonadati</taxon>
        <taxon>Pseudomonadota</taxon>
        <taxon>Gammaproteobacteria</taxon>
        <taxon>Cellvibrionales</taxon>
        <taxon>Cellvibrionaceae</taxon>
        <taxon>Cellvibrio</taxon>
    </lineage>
</organism>
<keyword evidence="2" id="KW-1185">Reference proteome</keyword>
<protein>
    <submittedName>
        <fullName evidence="1">Uncharacterized protein</fullName>
    </submittedName>
</protein>